<organism evidence="2 3">
    <name type="scientific">Forsythia ovata</name>
    <dbReference type="NCBI Taxonomy" id="205694"/>
    <lineage>
        <taxon>Eukaryota</taxon>
        <taxon>Viridiplantae</taxon>
        <taxon>Streptophyta</taxon>
        <taxon>Embryophyta</taxon>
        <taxon>Tracheophyta</taxon>
        <taxon>Spermatophyta</taxon>
        <taxon>Magnoliopsida</taxon>
        <taxon>eudicotyledons</taxon>
        <taxon>Gunneridae</taxon>
        <taxon>Pentapetalae</taxon>
        <taxon>asterids</taxon>
        <taxon>lamiids</taxon>
        <taxon>Lamiales</taxon>
        <taxon>Oleaceae</taxon>
        <taxon>Forsythieae</taxon>
        <taxon>Forsythia</taxon>
    </lineage>
</organism>
<protein>
    <submittedName>
        <fullName evidence="2">Ribonuclease H domain</fullName>
    </submittedName>
</protein>
<reference evidence="3" key="1">
    <citation type="submission" date="2024-07" db="EMBL/GenBank/DDBJ databases">
        <title>Two chromosome-level genome assemblies of Korean endemic species Abeliophyllum distichum and Forsythia ovata (Oleaceae).</title>
        <authorList>
            <person name="Jang H."/>
        </authorList>
    </citation>
    <scope>NUCLEOTIDE SEQUENCE [LARGE SCALE GENOMIC DNA]</scope>
</reference>
<evidence type="ECO:0000259" key="1">
    <source>
        <dbReference type="Pfam" id="PF13456"/>
    </source>
</evidence>
<dbReference type="EMBL" id="JBFOLJ010000012">
    <property type="protein sequence ID" value="KAL2489630.1"/>
    <property type="molecule type" value="Genomic_DNA"/>
</dbReference>
<keyword evidence="3" id="KW-1185">Reference proteome</keyword>
<evidence type="ECO:0000313" key="2">
    <source>
        <dbReference type="EMBL" id="KAL2489630.1"/>
    </source>
</evidence>
<accession>A0ABD1RMK0</accession>
<name>A0ABD1RMK0_9LAMI</name>
<dbReference type="InterPro" id="IPR002156">
    <property type="entry name" value="RNaseH_domain"/>
</dbReference>
<dbReference type="Pfam" id="PF13456">
    <property type="entry name" value="RVT_3"/>
    <property type="match status" value="1"/>
</dbReference>
<gene>
    <name evidence="2" type="ORF">Fot_42922</name>
</gene>
<dbReference type="Proteomes" id="UP001604277">
    <property type="component" value="Unassembled WGS sequence"/>
</dbReference>
<sequence length="138" mass="14775">MVSNLLRICGPLCDLSTLDSSSSGLSFCGWIRGSAAAGDSRNSLIGLKINTDASVRPDAGFYTTGAVIRDECGFFVAMQERKVIGQLSAEDTDVMAVGDGLILARDRGYQIAVTECDLLRAFVGHKCSNHEPTFFDFA</sequence>
<evidence type="ECO:0000313" key="3">
    <source>
        <dbReference type="Proteomes" id="UP001604277"/>
    </source>
</evidence>
<proteinExistence type="predicted"/>
<comment type="caution">
    <text evidence="2">The sequence shown here is derived from an EMBL/GenBank/DDBJ whole genome shotgun (WGS) entry which is preliminary data.</text>
</comment>
<dbReference type="AlphaFoldDB" id="A0ABD1RMK0"/>
<feature type="domain" description="RNase H type-1" evidence="1">
    <location>
        <begin position="50"/>
        <end position="118"/>
    </location>
</feature>